<sequence>MRFFPVVIALFVSACGTPTILEAKDYKQSCTKNSECVAVYLGEVCKPCLCNNDAIAAEQSKIYEADFTGAQRSCSGPIPAVACGPCEAKAAVCDNGTCTLQ</sequence>
<dbReference type="AlphaFoldDB" id="A0A2W5VSE5"/>
<dbReference type="EMBL" id="QFQP01000001">
    <property type="protein sequence ID" value="PZR18594.1"/>
    <property type="molecule type" value="Genomic_DNA"/>
</dbReference>
<evidence type="ECO:0000313" key="2">
    <source>
        <dbReference type="Proteomes" id="UP000249061"/>
    </source>
</evidence>
<organism evidence="1 2">
    <name type="scientific">Archangium gephyra</name>
    <dbReference type="NCBI Taxonomy" id="48"/>
    <lineage>
        <taxon>Bacteria</taxon>
        <taxon>Pseudomonadati</taxon>
        <taxon>Myxococcota</taxon>
        <taxon>Myxococcia</taxon>
        <taxon>Myxococcales</taxon>
        <taxon>Cystobacterineae</taxon>
        <taxon>Archangiaceae</taxon>
        <taxon>Archangium</taxon>
    </lineage>
</organism>
<accession>A0A2W5VSE5</accession>
<name>A0A2W5VSE5_9BACT</name>
<reference evidence="1 2" key="1">
    <citation type="submission" date="2017-08" db="EMBL/GenBank/DDBJ databases">
        <title>Infants hospitalized years apart are colonized by the same room-sourced microbial strains.</title>
        <authorList>
            <person name="Brooks B."/>
            <person name="Olm M.R."/>
            <person name="Firek B.A."/>
            <person name="Baker R."/>
            <person name="Thomas B.C."/>
            <person name="Morowitz M.J."/>
            <person name="Banfield J.F."/>
        </authorList>
    </citation>
    <scope>NUCLEOTIDE SEQUENCE [LARGE SCALE GENOMIC DNA]</scope>
    <source>
        <strain evidence="1">S2_003_000_R2_14</strain>
    </source>
</reference>
<evidence type="ECO:0000313" key="1">
    <source>
        <dbReference type="EMBL" id="PZR18594.1"/>
    </source>
</evidence>
<gene>
    <name evidence="1" type="ORF">DI536_01555</name>
</gene>
<comment type="caution">
    <text evidence="1">The sequence shown here is derived from an EMBL/GenBank/DDBJ whole genome shotgun (WGS) entry which is preliminary data.</text>
</comment>
<dbReference type="PROSITE" id="PS51257">
    <property type="entry name" value="PROKAR_LIPOPROTEIN"/>
    <property type="match status" value="1"/>
</dbReference>
<dbReference type="Proteomes" id="UP000249061">
    <property type="component" value="Unassembled WGS sequence"/>
</dbReference>
<proteinExistence type="predicted"/>
<evidence type="ECO:0008006" key="3">
    <source>
        <dbReference type="Google" id="ProtNLM"/>
    </source>
</evidence>
<protein>
    <recommendedName>
        <fullName evidence="3">Lipoprotein</fullName>
    </recommendedName>
</protein>